<protein>
    <recommendedName>
        <fullName evidence="3">CxC1-like cysteine cluster associated with KDZ transposases domain-containing protein</fullName>
    </recommendedName>
</protein>
<organism evidence="1 2">
    <name type="scientific">Scleroderma citrinum Foug A</name>
    <dbReference type="NCBI Taxonomy" id="1036808"/>
    <lineage>
        <taxon>Eukaryota</taxon>
        <taxon>Fungi</taxon>
        <taxon>Dikarya</taxon>
        <taxon>Basidiomycota</taxon>
        <taxon>Agaricomycotina</taxon>
        <taxon>Agaricomycetes</taxon>
        <taxon>Agaricomycetidae</taxon>
        <taxon>Boletales</taxon>
        <taxon>Sclerodermatineae</taxon>
        <taxon>Sclerodermataceae</taxon>
        <taxon>Scleroderma</taxon>
    </lineage>
</organism>
<dbReference type="STRING" id="1036808.A0A0C3DS58"/>
<accession>A0A0C3DS58</accession>
<reference evidence="1 2" key="1">
    <citation type="submission" date="2014-04" db="EMBL/GenBank/DDBJ databases">
        <authorList>
            <consortium name="DOE Joint Genome Institute"/>
            <person name="Kuo A."/>
            <person name="Kohler A."/>
            <person name="Nagy L.G."/>
            <person name="Floudas D."/>
            <person name="Copeland A."/>
            <person name="Barry K.W."/>
            <person name="Cichocki N."/>
            <person name="Veneault-Fourrey C."/>
            <person name="LaButti K."/>
            <person name="Lindquist E.A."/>
            <person name="Lipzen A."/>
            <person name="Lundell T."/>
            <person name="Morin E."/>
            <person name="Murat C."/>
            <person name="Sun H."/>
            <person name="Tunlid A."/>
            <person name="Henrissat B."/>
            <person name="Grigoriev I.V."/>
            <person name="Hibbett D.S."/>
            <person name="Martin F."/>
            <person name="Nordberg H.P."/>
            <person name="Cantor M.N."/>
            <person name="Hua S.X."/>
        </authorList>
    </citation>
    <scope>NUCLEOTIDE SEQUENCE [LARGE SCALE GENOMIC DNA]</scope>
    <source>
        <strain evidence="1 2">Foug A</strain>
    </source>
</reference>
<sequence length="134" mass="15353">MPDHQYPNEVLISHGYLGCAPIYPSVAISICALAFFHQAHHTCPWYSIQSFCKTLCHMHQVPYHAYLTKQLSIAYDVYLEILHCIVNQLKKVIGRDTPNWQLLNACPACCYKLKNEPSLDFEWLVSIDGNNSLK</sequence>
<gene>
    <name evidence="1" type="ORF">SCLCIDRAFT_117059</name>
</gene>
<keyword evidence="2" id="KW-1185">Reference proteome</keyword>
<dbReference type="HOGENOM" id="CLU_129436_0_0_1"/>
<reference evidence="2" key="2">
    <citation type="submission" date="2015-01" db="EMBL/GenBank/DDBJ databases">
        <title>Evolutionary Origins and Diversification of the Mycorrhizal Mutualists.</title>
        <authorList>
            <consortium name="DOE Joint Genome Institute"/>
            <consortium name="Mycorrhizal Genomics Consortium"/>
            <person name="Kohler A."/>
            <person name="Kuo A."/>
            <person name="Nagy L.G."/>
            <person name="Floudas D."/>
            <person name="Copeland A."/>
            <person name="Barry K.W."/>
            <person name="Cichocki N."/>
            <person name="Veneault-Fourrey C."/>
            <person name="LaButti K."/>
            <person name="Lindquist E.A."/>
            <person name="Lipzen A."/>
            <person name="Lundell T."/>
            <person name="Morin E."/>
            <person name="Murat C."/>
            <person name="Riley R."/>
            <person name="Ohm R."/>
            <person name="Sun H."/>
            <person name="Tunlid A."/>
            <person name="Henrissat B."/>
            <person name="Grigoriev I.V."/>
            <person name="Hibbett D.S."/>
            <person name="Martin F."/>
        </authorList>
    </citation>
    <scope>NUCLEOTIDE SEQUENCE [LARGE SCALE GENOMIC DNA]</scope>
    <source>
        <strain evidence="2">Foug A</strain>
    </source>
</reference>
<dbReference type="Proteomes" id="UP000053989">
    <property type="component" value="Unassembled WGS sequence"/>
</dbReference>
<name>A0A0C3DS58_9AGAM</name>
<evidence type="ECO:0000313" key="2">
    <source>
        <dbReference type="Proteomes" id="UP000053989"/>
    </source>
</evidence>
<evidence type="ECO:0008006" key="3">
    <source>
        <dbReference type="Google" id="ProtNLM"/>
    </source>
</evidence>
<dbReference type="OrthoDB" id="2505969at2759"/>
<dbReference type="InParanoid" id="A0A0C3DS58"/>
<dbReference type="EMBL" id="KN822034">
    <property type="protein sequence ID" value="KIM63470.1"/>
    <property type="molecule type" value="Genomic_DNA"/>
</dbReference>
<evidence type="ECO:0000313" key="1">
    <source>
        <dbReference type="EMBL" id="KIM63470.1"/>
    </source>
</evidence>
<proteinExistence type="predicted"/>
<dbReference type="AlphaFoldDB" id="A0A0C3DS58"/>